<comment type="caution">
    <text evidence="1">The sequence shown here is derived from an EMBL/GenBank/DDBJ whole genome shotgun (WGS) entry which is preliminary data.</text>
</comment>
<dbReference type="Proteomes" id="UP001652394">
    <property type="component" value="Unassembled WGS sequence"/>
</dbReference>
<organism evidence="1 2">
    <name type="scientific">Faecalicatena acetigenes</name>
    <dbReference type="NCBI Taxonomy" id="2981790"/>
    <lineage>
        <taxon>Bacteria</taxon>
        <taxon>Bacillati</taxon>
        <taxon>Bacillota</taxon>
        <taxon>Clostridia</taxon>
        <taxon>Lachnospirales</taxon>
        <taxon>Lachnospiraceae</taxon>
        <taxon>Faecalicatena</taxon>
    </lineage>
</organism>
<evidence type="ECO:0000313" key="1">
    <source>
        <dbReference type="EMBL" id="MCU6747786.1"/>
    </source>
</evidence>
<reference evidence="1 2" key="1">
    <citation type="journal article" date="2021" name="ISME Commun">
        <title>Automated analysis of genomic sequences facilitates high-throughput and comprehensive description of bacteria.</title>
        <authorList>
            <person name="Hitch T.C.A."/>
        </authorList>
    </citation>
    <scope>NUCLEOTIDE SEQUENCE [LARGE SCALE GENOMIC DNA]</scope>
    <source>
        <strain evidence="1 2">H2_18</strain>
    </source>
</reference>
<name>A0ABT2TCN8_9FIRM</name>
<gene>
    <name evidence="1" type="ORF">OCV51_08995</name>
</gene>
<dbReference type="RefSeq" id="WP_059069044.1">
    <property type="nucleotide sequence ID" value="NZ_JAOQJX010000012.1"/>
</dbReference>
<protein>
    <submittedName>
        <fullName evidence="1">Uncharacterized protein</fullName>
    </submittedName>
</protein>
<sequence length="115" mass="13209">MSTIEMVIQKLGYNKSEKLFYLSDVDKCTDLSWHDRRVLLELAPYAAYIVDGSVFTIFFDDLNSRANLDIHGKIWNAQMPVVISDEGSFIKIYNGKSMIVEADRKSDCEILLHMI</sequence>
<evidence type="ECO:0000313" key="2">
    <source>
        <dbReference type="Proteomes" id="UP001652394"/>
    </source>
</evidence>
<keyword evidence="2" id="KW-1185">Reference proteome</keyword>
<dbReference type="EMBL" id="JAOQJX010000012">
    <property type="protein sequence ID" value="MCU6747786.1"/>
    <property type="molecule type" value="Genomic_DNA"/>
</dbReference>
<proteinExistence type="predicted"/>
<accession>A0ABT2TCN8</accession>